<evidence type="ECO:0000313" key="3">
    <source>
        <dbReference type="Proteomes" id="UP000050761"/>
    </source>
</evidence>
<dbReference type="Proteomes" id="UP000050761">
    <property type="component" value="Unassembled WGS sequence"/>
</dbReference>
<dbReference type="WBParaSite" id="HPBE_0001171601-mRNA-1">
    <property type="protein sequence ID" value="HPBE_0001171601-mRNA-1"/>
    <property type="gene ID" value="HPBE_0001171601"/>
</dbReference>
<keyword evidence="1" id="KW-1133">Transmembrane helix</keyword>
<accession>A0A183FU81</accession>
<evidence type="ECO:0000313" key="4">
    <source>
        <dbReference type="WBParaSite" id="HPBE_0001171601-mRNA-1"/>
    </source>
</evidence>
<organism evidence="3 4">
    <name type="scientific">Heligmosomoides polygyrus</name>
    <name type="common">Parasitic roundworm</name>
    <dbReference type="NCBI Taxonomy" id="6339"/>
    <lineage>
        <taxon>Eukaryota</taxon>
        <taxon>Metazoa</taxon>
        <taxon>Ecdysozoa</taxon>
        <taxon>Nematoda</taxon>
        <taxon>Chromadorea</taxon>
        <taxon>Rhabditida</taxon>
        <taxon>Rhabditina</taxon>
        <taxon>Rhabditomorpha</taxon>
        <taxon>Strongyloidea</taxon>
        <taxon>Heligmosomidae</taxon>
        <taxon>Heligmosomoides</taxon>
    </lineage>
</organism>
<dbReference type="PANTHER" id="PTHR22898">
    <property type="entry name" value="UNCHARACTERIZED GLYCOSOL TRANSFERASE-RELATED"/>
    <property type="match status" value="1"/>
</dbReference>
<dbReference type="OrthoDB" id="5864593at2759"/>
<keyword evidence="1" id="KW-0472">Membrane</keyword>
<sequence length="195" mass="23154">MNKAFRHFKYFTAGLLGKFFLDDSPTFRFNSLLGFSRFRPSQFLAFLKWVELFHFWKECYMFCDGLPGILIFGDDLDFMKSFRQEIRKLRKQVLFLFQNVYVSTFPEIIDFYLSSQLCDAFLITAAPSTFGWWLAFFARNQTAVYYLQDRRPSSTIPHLQVSEQAALFVFFSVCKEGRFTINHFPLFHEVTLFSM</sequence>
<accession>A0A3P7YN46</accession>
<evidence type="ECO:0000256" key="1">
    <source>
        <dbReference type="SAM" id="Phobius"/>
    </source>
</evidence>
<dbReference type="PANTHER" id="PTHR22898:SF3">
    <property type="entry name" value="ALPHA-1,2-FUCOSYLTRANSFERASE-RELATED"/>
    <property type="match status" value="1"/>
</dbReference>
<dbReference type="InterPro" id="IPR052501">
    <property type="entry name" value="Alpha-1-2_FucT"/>
</dbReference>
<feature type="transmembrane region" description="Helical" evidence="1">
    <location>
        <begin position="93"/>
        <end position="114"/>
    </location>
</feature>
<keyword evidence="1" id="KW-0812">Transmembrane</keyword>
<evidence type="ECO:0000313" key="2">
    <source>
        <dbReference type="EMBL" id="VDO89580.1"/>
    </source>
</evidence>
<dbReference type="AlphaFoldDB" id="A0A183FU81"/>
<keyword evidence="3" id="KW-1185">Reference proteome</keyword>
<reference evidence="4" key="2">
    <citation type="submission" date="2019-09" db="UniProtKB">
        <authorList>
            <consortium name="WormBaseParasite"/>
        </authorList>
    </citation>
    <scope>IDENTIFICATION</scope>
</reference>
<proteinExistence type="predicted"/>
<dbReference type="EMBL" id="UZAH01027204">
    <property type="protein sequence ID" value="VDO89580.1"/>
    <property type="molecule type" value="Genomic_DNA"/>
</dbReference>
<protein>
    <submittedName>
        <fullName evidence="4">Alpha-1,2-fucosyltransferase</fullName>
    </submittedName>
</protein>
<gene>
    <name evidence="2" type="ORF">HPBE_LOCUS11717</name>
</gene>
<feature type="transmembrane region" description="Helical" evidence="1">
    <location>
        <begin position="120"/>
        <end position="138"/>
    </location>
</feature>
<name>A0A183FU81_HELPZ</name>
<reference evidence="2 3" key="1">
    <citation type="submission" date="2018-11" db="EMBL/GenBank/DDBJ databases">
        <authorList>
            <consortium name="Pathogen Informatics"/>
        </authorList>
    </citation>
    <scope>NUCLEOTIDE SEQUENCE [LARGE SCALE GENOMIC DNA]</scope>
</reference>